<dbReference type="EMBL" id="JADEXP010000006">
    <property type="protein sequence ID" value="MBE9065385.1"/>
    <property type="molecule type" value="Genomic_DNA"/>
</dbReference>
<reference evidence="2" key="1">
    <citation type="submission" date="2020-10" db="EMBL/GenBank/DDBJ databases">
        <authorList>
            <person name="Castelo-Branco R."/>
            <person name="Eusebio N."/>
            <person name="Adriana R."/>
            <person name="Vieira A."/>
            <person name="Brugerolle De Fraissinette N."/>
            <person name="Rezende De Castro R."/>
            <person name="Schneider M.P."/>
            <person name="Vasconcelos V."/>
            <person name="Leao P.N."/>
        </authorList>
    </citation>
    <scope>NUCLEOTIDE SEQUENCE</scope>
    <source>
        <strain evidence="2">LEGE 11479</strain>
    </source>
</reference>
<dbReference type="RefSeq" id="WP_193990306.1">
    <property type="nucleotide sequence ID" value="NZ_JADEXP010000006.1"/>
</dbReference>
<comment type="caution">
    <text evidence="2">The sequence shown here is derived from an EMBL/GenBank/DDBJ whole genome shotgun (WGS) entry which is preliminary data.</text>
</comment>
<accession>A0A928WXR1</accession>
<evidence type="ECO:0000259" key="1">
    <source>
        <dbReference type="Pfam" id="PF18735"/>
    </source>
</evidence>
<dbReference type="InterPro" id="IPR041519">
    <property type="entry name" value="HEPN_RiboL-PSP"/>
</dbReference>
<protein>
    <recommendedName>
        <fullName evidence="1">RiboL-PSP-HEPN domain-containing protein</fullName>
    </recommendedName>
</protein>
<evidence type="ECO:0000313" key="2">
    <source>
        <dbReference type="EMBL" id="MBE9065385.1"/>
    </source>
</evidence>
<sequence>MQSALDQFRISIARVRDLIAIHGSVQTQATAVLDLTDILRAALVMSVSALDYYIHEVATLGMLEIHRGQRPEPALSRNTSQSAFSRFKVSLGNARQERLIALDIATWLEQDIQQSMGSDFTAESCRLNELLPAVTSSIANRLNSSPWLEDEIRESLSYKSFQTPNNIADAIRLISDISLWTNVAARLNTSAEIVKQKLTLIVERRNKIAHEADIDVTYGIGNRWPIDEILVNEAVTFIEQVVEAIHQSLLLGPGTT</sequence>
<proteinExistence type="predicted"/>
<organism evidence="2 3">
    <name type="scientific">Leptolyngbya cf. ectocarpi LEGE 11479</name>
    <dbReference type="NCBI Taxonomy" id="1828722"/>
    <lineage>
        <taxon>Bacteria</taxon>
        <taxon>Bacillati</taxon>
        <taxon>Cyanobacteriota</taxon>
        <taxon>Cyanophyceae</taxon>
        <taxon>Leptolyngbyales</taxon>
        <taxon>Leptolyngbyaceae</taxon>
        <taxon>Leptolyngbya group</taxon>
        <taxon>Leptolyngbya</taxon>
    </lineage>
</organism>
<feature type="domain" description="RiboL-PSP-HEPN" evidence="1">
    <location>
        <begin position="14"/>
        <end position="249"/>
    </location>
</feature>
<gene>
    <name evidence="2" type="ORF">IQ260_01825</name>
</gene>
<dbReference type="Pfam" id="PF18735">
    <property type="entry name" value="HEPN_RiboL-PSP"/>
    <property type="match status" value="1"/>
</dbReference>
<evidence type="ECO:0000313" key="3">
    <source>
        <dbReference type="Proteomes" id="UP000615026"/>
    </source>
</evidence>
<keyword evidence="3" id="KW-1185">Reference proteome</keyword>
<dbReference type="Proteomes" id="UP000615026">
    <property type="component" value="Unassembled WGS sequence"/>
</dbReference>
<dbReference type="AlphaFoldDB" id="A0A928WXR1"/>
<name>A0A928WXR1_LEPEC</name>